<protein>
    <submittedName>
        <fullName evidence="1">Uncharacterized protein</fullName>
    </submittedName>
</protein>
<evidence type="ECO:0000313" key="2">
    <source>
        <dbReference type="Proteomes" id="UP000188354"/>
    </source>
</evidence>
<organism evidence="1 2">
    <name type="scientific">Lupinus angustifolius</name>
    <name type="common">Narrow-leaved blue lupine</name>
    <dbReference type="NCBI Taxonomy" id="3871"/>
    <lineage>
        <taxon>Eukaryota</taxon>
        <taxon>Viridiplantae</taxon>
        <taxon>Streptophyta</taxon>
        <taxon>Embryophyta</taxon>
        <taxon>Tracheophyta</taxon>
        <taxon>Spermatophyta</taxon>
        <taxon>Magnoliopsida</taxon>
        <taxon>eudicotyledons</taxon>
        <taxon>Gunneridae</taxon>
        <taxon>Pentapetalae</taxon>
        <taxon>rosids</taxon>
        <taxon>fabids</taxon>
        <taxon>Fabales</taxon>
        <taxon>Fabaceae</taxon>
        <taxon>Papilionoideae</taxon>
        <taxon>50 kb inversion clade</taxon>
        <taxon>genistoids sensu lato</taxon>
        <taxon>core genistoids</taxon>
        <taxon>Genisteae</taxon>
        <taxon>Lupinus</taxon>
    </lineage>
</organism>
<accession>A0A1J7H7B3</accession>
<dbReference type="Proteomes" id="UP000188354">
    <property type="component" value="Chromosome LG14"/>
</dbReference>
<dbReference type="Gramene" id="OIV98248">
    <property type="protein sequence ID" value="OIV98248"/>
    <property type="gene ID" value="TanjilG_14837"/>
</dbReference>
<dbReference type="Pfam" id="PF14299">
    <property type="entry name" value="PP2"/>
    <property type="match status" value="1"/>
</dbReference>
<name>A0A1J7H7B3_LUPAN</name>
<sequence>MFLCANYFREDVAELIQVSWLEVSGAVPVIKGKKYKVRFHVRVKADGFGWNNIQVLVMAKVGRRGNYEFKPTTLKSDNNEVIIPSQNDLEINVEPDASDNLLHFGLYEVWSGKWKGGLEILNAEVIPV</sequence>
<keyword evidence="2" id="KW-1185">Reference proteome</keyword>
<proteinExistence type="predicted"/>
<dbReference type="AlphaFoldDB" id="A0A1J7H7B3"/>
<dbReference type="InterPro" id="IPR025886">
    <property type="entry name" value="PP2-like"/>
</dbReference>
<reference evidence="1 2" key="1">
    <citation type="journal article" date="2017" name="Plant Biotechnol. J.">
        <title>A comprehensive draft genome sequence for lupin (Lupinus angustifolius), an emerging health food: insights into plant-microbe interactions and legume evolution.</title>
        <authorList>
            <person name="Hane J.K."/>
            <person name="Ming Y."/>
            <person name="Kamphuis L.G."/>
            <person name="Nelson M.N."/>
            <person name="Garg G."/>
            <person name="Atkins C.A."/>
            <person name="Bayer P.E."/>
            <person name="Bravo A."/>
            <person name="Bringans S."/>
            <person name="Cannon S."/>
            <person name="Edwards D."/>
            <person name="Foley R."/>
            <person name="Gao L.L."/>
            <person name="Harrison M.J."/>
            <person name="Huang W."/>
            <person name="Hurgobin B."/>
            <person name="Li S."/>
            <person name="Liu C.W."/>
            <person name="McGrath A."/>
            <person name="Morahan G."/>
            <person name="Murray J."/>
            <person name="Weller J."/>
            <person name="Jian J."/>
            <person name="Singh K.B."/>
        </authorList>
    </citation>
    <scope>NUCLEOTIDE SEQUENCE [LARGE SCALE GENOMIC DNA]</scope>
    <source>
        <strain evidence="2">cv. Tanjil</strain>
        <tissue evidence="1">Whole plant</tissue>
    </source>
</reference>
<gene>
    <name evidence="1" type="ORF">TanjilG_14837</name>
</gene>
<evidence type="ECO:0000313" key="1">
    <source>
        <dbReference type="EMBL" id="OIV98248.1"/>
    </source>
</evidence>
<dbReference type="EMBL" id="CM007374">
    <property type="protein sequence ID" value="OIV98248.1"/>
    <property type="molecule type" value="Genomic_DNA"/>
</dbReference>